<proteinExistence type="predicted"/>
<sequence length="156" mass="18084">MRQKGDQVRRKNRRVKETRRDEKRPVEKTEEQKRGVEKGPAVCPLTEFPQRLQAHHLASFTTALPPYASSVHHTRQIRSKRASLERKCSDGIDQILTLMEQRLHNGASPTDLWDKTISFFTPKKTLLFHNGYSKYSRETLRLFPDSAEDVAPLCVQ</sequence>
<dbReference type="OrthoDB" id="8612865at2759"/>
<accession>A0A553QAW2</accession>
<feature type="compositionally biased region" description="Basic and acidic residues" evidence="1">
    <location>
        <begin position="18"/>
        <end position="37"/>
    </location>
</feature>
<dbReference type="Proteomes" id="UP000316079">
    <property type="component" value="Unassembled WGS sequence"/>
</dbReference>
<protein>
    <submittedName>
        <fullName evidence="2">Uncharacterized protein</fullName>
    </submittedName>
</protein>
<dbReference type="AlphaFoldDB" id="A0A553QAW2"/>
<comment type="caution">
    <text evidence="2">The sequence shown here is derived from an EMBL/GenBank/DDBJ whole genome shotgun (WGS) entry which is preliminary data.</text>
</comment>
<reference evidence="2 3" key="1">
    <citation type="journal article" date="2019" name="Sci. Data">
        <title>Hybrid genome assembly and annotation of Danionella translucida.</title>
        <authorList>
            <person name="Kadobianskyi M."/>
            <person name="Schulze L."/>
            <person name="Schuelke M."/>
            <person name="Judkewitz B."/>
        </authorList>
    </citation>
    <scope>NUCLEOTIDE SEQUENCE [LARGE SCALE GENOMIC DNA]</scope>
    <source>
        <strain evidence="2 3">Bolton</strain>
    </source>
</reference>
<evidence type="ECO:0000256" key="1">
    <source>
        <dbReference type="SAM" id="MobiDB-lite"/>
    </source>
</evidence>
<evidence type="ECO:0000313" key="2">
    <source>
        <dbReference type="EMBL" id="TRY87063.1"/>
    </source>
</evidence>
<organism evidence="2 3">
    <name type="scientific">Danionella cerebrum</name>
    <dbReference type="NCBI Taxonomy" id="2873325"/>
    <lineage>
        <taxon>Eukaryota</taxon>
        <taxon>Metazoa</taxon>
        <taxon>Chordata</taxon>
        <taxon>Craniata</taxon>
        <taxon>Vertebrata</taxon>
        <taxon>Euteleostomi</taxon>
        <taxon>Actinopterygii</taxon>
        <taxon>Neopterygii</taxon>
        <taxon>Teleostei</taxon>
        <taxon>Ostariophysi</taxon>
        <taxon>Cypriniformes</taxon>
        <taxon>Danionidae</taxon>
        <taxon>Danioninae</taxon>
        <taxon>Danionella</taxon>
    </lineage>
</organism>
<dbReference type="EMBL" id="SRMA01026163">
    <property type="protein sequence ID" value="TRY87063.1"/>
    <property type="molecule type" value="Genomic_DNA"/>
</dbReference>
<name>A0A553QAW2_9TELE</name>
<feature type="region of interest" description="Disordered" evidence="1">
    <location>
        <begin position="1"/>
        <end position="38"/>
    </location>
</feature>
<keyword evidence="3" id="KW-1185">Reference proteome</keyword>
<gene>
    <name evidence="2" type="ORF">DNTS_009152</name>
</gene>
<evidence type="ECO:0000313" key="3">
    <source>
        <dbReference type="Proteomes" id="UP000316079"/>
    </source>
</evidence>